<dbReference type="NCBIfam" id="NF008774">
    <property type="entry name" value="PRK11815.1"/>
    <property type="match status" value="1"/>
</dbReference>
<evidence type="ECO:0000256" key="11">
    <source>
        <dbReference type="PIRSR" id="PIRSR006621-2"/>
    </source>
</evidence>
<evidence type="ECO:0000256" key="4">
    <source>
        <dbReference type="ARBA" id="ARBA00022643"/>
    </source>
</evidence>
<dbReference type="GO" id="GO:0017150">
    <property type="term" value="F:tRNA dihydrouridine synthase activity"/>
    <property type="evidence" value="ECO:0007669"/>
    <property type="project" value="InterPro"/>
</dbReference>
<evidence type="ECO:0000256" key="1">
    <source>
        <dbReference type="ARBA" id="ARBA00001917"/>
    </source>
</evidence>
<dbReference type="PANTHER" id="PTHR42907">
    <property type="entry name" value="FMN-LINKED OXIDOREDUCTASES SUPERFAMILY PROTEIN"/>
    <property type="match status" value="1"/>
</dbReference>
<dbReference type="PIRSF" id="PIRSF006621">
    <property type="entry name" value="Dus"/>
    <property type="match status" value="1"/>
</dbReference>
<keyword evidence="6" id="KW-0521">NADP</keyword>
<dbReference type="InterPro" id="IPR013785">
    <property type="entry name" value="Aldolase_TIM"/>
</dbReference>
<evidence type="ECO:0000313" key="14">
    <source>
        <dbReference type="Proteomes" id="UP000315498"/>
    </source>
</evidence>
<dbReference type="PANTHER" id="PTHR42907:SF1">
    <property type="entry name" value="FMN-LINKED OXIDOREDUCTASES SUPERFAMILY PROTEIN"/>
    <property type="match status" value="1"/>
</dbReference>
<proteinExistence type="inferred from homology"/>
<evidence type="ECO:0000313" key="13">
    <source>
        <dbReference type="EMBL" id="RZO24819.1"/>
    </source>
</evidence>
<comment type="caution">
    <text evidence="13">The sequence shown here is derived from an EMBL/GenBank/DDBJ whole genome shotgun (WGS) entry which is preliminary data.</text>
</comment>
<keyword evidence="4 9" id="KW-0288">FMN</keyword>
<keyword evidence="7" id="KW-0694">RNA-binding</keyword>
<dbReference type="InterPro" id="IPR018517">
    <property type="entry name" value="tRNA_hU_synthase_CS"/>
</dbReference>
<evidence type="ECO:0000259" key="12">
    <source>
        <dbReference type="Pfam" id="PF01207"/>
    </source>
</evidence>
<dbReference type="Gene3D" id="1.20.120.1460">
    <property type="match status" value="1"/>
</dbReference>
<accession>A0A520MUB0</accession>
<feature type="binding site" evidence="11">
    <location>
        <begin position="194"/>
        <end position="196"/>
    </location>
    <ligand>
        <name>FMN</name>
        <dbReference type="ChEBI" id="CHEBI:58210"/>
    </ligand>
</feature>
<keyword evidence="8 9" id="KW-0560">Oxidoreductase</keyword>
<dbReference type="PROSITE" id="PS01136">
    <property type="entry name" value="UPF0034"/>
    <property type="match status" value="1"/>
</dbReference>
<evidence type="ECO:0000256" key="8">
    <source>
        <dbReference type="ARBA" id="ARBA00023002"/>
    </source>
</evidence>
<evidence type="ECO:0000256" key="3">
    <source>
        <dbReference type="ARBA" id="ARBA00022630"/>
    </source>
</evidence>
<keyword evidence="11" id="KW-0547">Nucleotide-binding</keyword>
<comment type="function">
    <text evidence="9">Catalyzes the synthesis of 5,6-dihydrouridine (D), a modified base found in the D-loop of most tRNAs, via the reduction of the C5-C6 double bond in target uridines.</text>
</comment>
<keyword evidence="2" id="KW-0820">tRNA-binding</keyword>
<dbReference type="CDD" id="cd02801">
    <property type="entry name" value="DUS_like_FMN"/>
    <property type="match status" value="1"/>
</dbReference>
<evidence type="ECO:0000256" key="7">
    <source>
        <dbReference type="ARBA" id="ARBA00022884"/>
    </source>
</evidence>
<feature type="binding site" evidence="11">
    <location>
        <position position="122"/>
    </location>
    <ligand>
        <name>FMN</name>
        <dbReference type="ChEBI" id="CHEBI:58210"/>
    </ligand>
</feature>
<name>A0A520MUB0_9GAMM</name>
<dbReference type="InterPro" id="IPR004653">
    <property type="entry name" value="DusA"/>
</dbReference>
<dbReference type="EMBL" id="SHBG01000015">
    <property type="protein sequence ID" value="RZO24819.1"/>
    <property type="molecule type" value="Genomic_DNA"/>
</dbReference>
<dbReference type="Proteomes" id="UP000315498">
    <property type="component" value="Unassembled WGS sequence"/>
</dbReference>
<evidence type="ECO:0000256" key="9">
    <source>
        <dbReference type="PIRNR" id="PIRNR006621"/>
    </source>
</evidence>
<comment type="similarity">
    <text evidence="9">Belongs to the dus family.</text>
</comment>
<feature type="binding site" evidence="11">
    <location>
        <position position="154"/>
    </location>
    <ligand>
        <name>FMN</name>
        <dbReference type="ChEBI" id="CHEBI:58210"/>
    </ligand>
</feature>
<dbReference type="InterPro" id="IPR001269">
    <property type="entry name" value="DUS_fam"/>
</dbReference>
<sequence length="310" mass="35623">MMQYTDMHDRYLLRLISKKIFLYTEMIATGSLIYGKCLDQLDFNKEEHPVGIQLGGSDINDLVECSKMSEQRGYDEINLNVGCPSDRVQKGKFGACLMLEPNLVGDCLKNMQDAVNIPVSIKCRLGIDENISYEFLYNFISIVKESGINIFIIHARNGILSGLSPRQNRNVPPLKYDYVYKLKEDFPELEIIINGGIKSLEESKTHLKKVDGVMIGRAAYDNPFMLKDIESNFYNIDSCTESKKEILNKYLEYVEMQLKNGHNLSKMMKHLFGLSRGDKYAKTFRIKIIEIMKNNSLKGHKEDLEKLLVY</sequence>
<dbReference type="AlphaFoldDB" id="A0A520MUB0"/>
<evidence type="ECO:0000256" key="10">
    <source>
        <dbReference type="PIRSR" id="PIRSR006621-1"/>
    </source>
</evidence>
<feature type="active site" description="Proton donor" evidence="10">
    <location>
        <position position="83"/>
    </location>
</feature>
<gene>
    <name evidence="13" type="primary">dusA</name>
    <name evidence="13" type="ORF">EVA94_02240</name>
</gene>
<organism evidence="13 14">
    <name type="scientific">SAR86 cluster bacterium</name>
    <dbReference type="NCBI Taxonomy" id="2030880"/>
    <lineage>
        <taxon>Bacteria</taxon>
        <taxon>Pseudomonadati</taxon>
        <taxon>Pseudomonadota</taxon>
        <taxon>Gammaproteobacteria</taxon>
        <taxon>SAR86 cluster</taxon>
    </lineage>
</organism>
<keyword evidence="5 9" id="KW-0819">tRNA processing</keyword>
<dbReference type="NCBIfam" id="TIGR00742">
    <property type="entry name" value="yjbN"/>
    <property type="match status" value="1"/>
</dbReference>
<feature type="binding site" evidence="11">
    <location>
        <position position="53"/>
    </location>
    <ligand>
        <name>FMN</name>
        <dbReference type="ChEBI" id="CHEBI:58210"/>
    </ligand>
</feature>
<dbReference type="InterPro" id="IPR035587">
    <property type="entry name" value="DUS-like_FMN-bd"/>
</dbReference>
<protein>
    <recommendedName>
        <fullName evidence="9">tRNA-dihydrouridine synthase</fullName>
        <ecNumber evidence="9">1.3.1.-</ecNumber>
    </recommendedName>
</protein>
<dbReference type="SUPFAM" id="SSF51395">
    <property type="entry name" value="FMN-linked oxidoreductases"/>
    <property type="match status" value="1"/>
</dbReference>
<keyword evidence="3 9" id="KW-0285">Flavoprotein</keyword>
<evidence type="ECO:0000256" key="5">
    <source>
        <dbReference type="ARBA" id="ARBA00022694"/>
    </source>
</evidence>
<evidence type="ECO:0000256" key="6">
    <source>
        <dbReference type="ARBA" id="ARBA00022857"/>
    </source>
</evidence>
<comment type="cofactor">
    <cofactor evidence="1 9 11">
        <name>FMN</name>
        <dbReference type="ChEBI" id="CHEBI:58210"/>
    </cofactor>
</comment>
<dbReference type="Pfam" id="PF01207">
    <property type="entry name" value="Dus"/>
    <property type="match status" value="1"/>
</dbReference>
<feature type="binding site" evidence="11">
    <location>
        <begin position="216"/>
        <end position="217"/>
    </location>
    <ligand>
        <name>FMN</name>
        <dbReference type="ChEBI" id="CHEBI:58210"/>
    </ligand>
</feature>
<feature type="domain" description="DUS-like FMN-binding" evidence="12">
    <location>
        <begin position="1"/>
        <end position="296"/>
    </location>
</feature>
<dbReference type="GO" id="GO:0000049">
    <property type="term" value="F:tRNA binding"/>
    <property type="evidence" value="ECO:0007669"/>
    <property type="project" value="UniProtKB-KW"/>
</dbReference>
<evidence type="ECO:0000256" key="2">
    <source>
        <dbReference type="ARBA" id="ARBA00022555"/>
    </source>
</evidence>
<reference evidence="13 14" key="1">
    <citation type="submission" date="2019-02" db="EMBL/GenBank/DDBJ databases">
        <title>Prokaryotic population dynamics and viral predation in marine succession experiment using metagenomics: the confinement effect.</title>
        <authorList>
            <person name="Haro-Moreno J.M."/>
            <person name="Rodriguez-Valera F."/>
            <person name="Lopez-Perez M."/>
        </authorList>
    </citation>
    <scope>NUCLEOTIDE SEQUENCE [LARGE SCALE GENOMIC DNA]</scope>
    <source>
        <strain evidence="13">MED-G161</strain>
    </source>
</reference>
<dbReference type="GO" id="GO:0050660">
    <property type="term" value="F:flavin adenine dinucleotide binding"/>
    <property type="evidence" value="ECO:0007669"/>
    <property type="project" value="InterPro"/>
</dbReference>
<dbReference type="Gene3D" id="3.20.20.70">
    <property type="entry name" value="Aldolase class I"/>
    <property type="match status" value="1"/>
</dbReference>
<dbReference type="EC" id="1.3.1.-" evidence="9"/>